<evidence type="ECO:0000313" key="2">
    <source>
        <dbReference type="Proteomes" id="UP001140234"/>
    </source>
</evidence>
<organism evidence="1 2">
    <name type="scientific">Coemansia nantahalensis</name>
    <dbReference type="NCBI Taxonomy" id="2789366"/>
    <lineage>
        <taxon>Eukaryota</taxon>
        <taxon>Fungi</taxon>
        <taxon>Fungi incertae sedis</taxon>
        <taxon>Zoopagomycota</taxon>
        <taxon>Kickxellomycotina</taxon>
        <taxon>Kickxellomycetes</taxon>
        <taxon>Kickxellales</taxon>
        <taxon>Kickxellaceae</taxon>
        <taxon>Coemansia</taxon>
    </lineage>
</organism>
<name>A0ACC1K3W5_9FUNG</name>
<accession>A0ACC1K3W5</accession>
<sequence length="225" mass="23875">MLQAALSLRLGGGGGGAGHEQAVELVEHALREYPAVGGARLAPAASAMYMTILNGLNRGGKGAAFDMLAEYLLKSGQLDTRTFGALVSAWLDAIGRRPGATCTDVQRTWDTLQSHAASMTPAYELNRNHYHSAIEAYVRLGDVAAAWNVIRTAMRDAGLAPDLDTFYTLASPLASNTALWAVGKSTVANFNTHYPDVVNAALADKTNTLVVKALLHQAIAKPERT</sequence>
<reference evidence="1" key="1">
    <citation type="submission" date="2022-07" db="EMBL/GenBank/DDBJ databases">
        <title>Phylogenomic reconstructions and comparative analyses of Kickxellomycotina fungi.</title>
        <authorList>
            <person name="Reynolds N.K."/>
            <person name="Stajich J.E."/>
            <person name="Barry K."/>
            <person name="Grigoriev I.V."/>
            <person name="Crous P."/>
            <person name="Smith M.E."/>
        </authorList>
    </citation>
    <scope>NUCLEOTIDE SEQUENCE</scope>
    <source>
        <strain evidence="1">CBS 109366</strain>
    </source>
</reference>
<comment type="caution">
    <text evidence="1">The sequence shown here is derived from an EMBL/GenBank/DDBJ whole genome shotgun (WGS) entry which is preliminary data.</text>
</comment>
<evidence type="ECO:0000313" key="1">
    <source>
        <dbReference type="EMBL" id="KAJ2773079.1"/>
    </source>
</evidence>
<gene>
    <name evidence="1" type="ORF">IWQ57_001469</name>
</gene>
<proteinExistence type="predicted"/>
<protein>
    <submittedName>
        <fullName evidence="1">Uncharacterized protein</fullName>
    </submittedName>
</protein>
<keyword evidence="2" id="KW-1185">Reference proteome</keyword>
<dbReference type="Proteomes" id="UP001140234">
    <property type="component" value="Unassembled WGS sequence"/>
</dbReference>
<dbReference type="EMBL" id="JANBUJ010000275">
    <property type="protein sequence ID" value="KAJ2773079.1"/>
    <property type="molecule type" value="Genomic_DNA"/>
</dbReference>